<dbReference type="AlphaFoldDB" id="A0A3Q3X5S3"/>
<evidence type="ECO:0000313" key="3">
    <source>
        <dbReference type="Proteomes" id="UP000261620"/>
    </source>
</evidence>
<dbReference type="CDD" id="cd05244">
    <property type="entry name" value="BVR-B_like_SDR_a"/>
    <property type="match status" value="1"/>
</dbReference>
<dbReference type="InterPro" id="IPR016040">
    <property type="entry name" value="NAD(P)-bd_dom"/>
</dbReference>
<dbReference type="GO" id="GO:0004074">
    <property type="term" value="F:biliverdin reductase [NAD(P)H] activity"/>
    <property type="evidence" value="ECO:0007669"/>
    <property type="project" value="TreeGrafter"/>
</dbReference>
<dbReference type="InterPro" id="IPR036291">
    <property type="entry name" value="NAD(P)-bd_dom_sf"/>
</dbReference>
<dbReference type="Proteomes" id="UP000261620">
    <property type="component" value="Unplaced"/>
</dbReference>
<sequence length="221" mass="24247">MKIAVLGATGQTGLYLAHQALQQGHTVTAVIRNPRKLTVHHDNLKVAEADIFSADSLKAHFKGQDVIMSCLGFPASFYSGVTGYTESMKAVISAMREVRVNRIITMTSWYTEPNSGAQSSFLIRFLLLPMIQSILKNMYEMEQLLKETDDISWTVVRSPGLKNLPSSGKTQEFLIHEGYFVPDSSGNPAGSTVGRGDVARFMLSLLSSNAWVKQGVAMTTK</sequence>
<keyword evidence="3" id="KW-1185">Reference proteome</keyword>
<name>A0A3Q3X5S3_MOLML</name>
<dbReference type="PANTHER" id="PTHR43355:SF2">
    <property type="entry name" value="FLAVIN REDUCTASE (NADPH)"/>
    <property type="match status" value="1"/>
</dbReference>
<organism evidence="2 3">
    <name type="scientific">Mola mola</name>
    <name type="common">Ocean sunfish</name>
    <name type="synonym">Tetraodon mola</name>
    <dbReference type="NCBI Taxonomy" id="94237"/>
    <lineage>
        <taxon>Eukaryota</taxon>
        <taxon>Metazoa</taxon>
        <taxon>Chordata</taxon>
        <taxon>Craniata</taxon>
        <taxon>Vertebrata</taxon>
        <taxon>Euteleostomi</taxon>
        <taxon>Actinopterygii</taxon>
        <taxon>Neopterygii</taxon>
        <taxon>Teleostei</taxon>
        <taxon>Neoteleostei</taxon>
        <taxon>Acanthomorphata</taxon>
        <taxon>Eupercaria</taxon>
        <taxon>Tetraodontiformes</taxon>
        <taxon>Molidae</taxon>
        <taxon>Mola</taxon>
    </lineage>
</organism>
<evidence type="ECO:0000313" key="2">
    <source>
        <dbReference type="Ensembl" id="ENSMMOP00000023515.1"/>
    </source>
</evidence>
<dbReference type="InterPro" id="IPR051606">
    <property type="entry name" value="Polyketide_Oxido-like"/>
</dbReference>
<dbReference type="OMA" id="SSNAWVK"/>
<dbReference type="GO" id="GO:0042602">
    <property type="term" value="F:riboflavin reductase (NADPH) activity"/>
    <property type="evidence" value="ECO:0007669"/>
    <property type="project" value="TreeGrafter"/>
</dbReference>
<dbReference type="Gene3D" id="3.40.50.720">
    <property type="entry name" value="NAD(P)-binding Rossmann-like Domain"/>
    <property type="match status" value="1"/>
</dbReference>
<proteinExistence type="predicted"/>
<dbReference type="PANTHER" id="PTHR43355">
    <property type="entry name" value="FLAVIN REDUCTASE (NADPH)"/>
    <property type="match status" value="1"/>
</dbReference>
<dbReference type="SUPFAM" id="SSF51735">
    <property type="entry name" value="NAD(P)-binding Rossmann-fold domains"/>
    <property type="match status" value="1"/>
</dbReference>
<reference evidence="2" key="2">
    <citation type="submission" date="2025-09" db="UniProtKB">
        <authorList>
            <consortium name="Ensembl"/>
        </authorList>
    </citation>
    <scope>IDENTIFICATION</scope>
</reference>
<accession>A0A3Q3X5S3</accession>
<dbReference type="Pfam" id="PF13460">
    <property type="entry name" value="NAD_binding_10"/>
    <property type="match status" value="1"/>
</dbReference>
<dbReference type="Ensembl" id="ENSMMOT00000023907.1">
    <property type="protein sequence ID" value="ENSMMOP00000023515.1"/>
    <property type="gene ID" value="ENSMMOG00000017899.1"/>
</dbReference>
<feature type="domain" description="NAD(P)-binding" evidence="1">
    <location>
        <begin position="7"/>
        <end position="207"/>
    </location>
</feature>
<protein>
    <recommendedName>
        <fullName evidence="1">NAD(P)-binding domain-containing protein</fullName>
    </recommendedName>
</protein>
<reference evidence="2" key="1">
    <citation type="submission" date="2025-08" db="UniProtKB">
        <authorList>
            <consortium name="Ensembl"/>
        </authorList>
    </citation>
    <scope>IDENTIFICATION</scope>
</reference>
<dbReference type="STRING" id="94237.ENSMMOP00000023515"/>
<evidence type="ECO:0000259" key="1">
    <source>
        <dbReference type="Pfam" id="PF13460"/>
    </source>
</evidence>